<dbReference type="SUPFAM" id="SSF55961">
    <property type="entry name" value="Bet v1-like"/>
    <property type="match status" value="1"/>
</dbReference>
<keyword evidence="5" id="KW-0411">Iron-sulfur</keyword>
<dbReference type="RefSeq" id="WP_281932347.1">
    <property type="nucleotide sequence ID" value="NZ_AP027143.1"/>
</dbReference>
<dbReference type="PROSITE" id="PS51296">
    <property type="entry name" value="RIESKE"/>
    <property type="match status" value="1"/>
</dbReference>
<evidence type="ECO:0000256" key="5">
    <source>
        <dbReference type="ARBA" id="ARBA00023014"/>
    </source>
</evidence>
<dbReference type="InterPro" id="IPR015881">
    <property type="entry name" value="ARHD_Rieske_2Fe_2S"/>
</dbReference>
<keyword evidence="2" id="KW-0479">Metal-binding</keyword>
<dbReference type="SUPFAM" id="SSF50022">
    <property type="entry name" value="ISP domain"/>
    <property type="match status" value="1"/>
</dbReference>
<dbReference type="PANTHER" id="PTHR21266">
    <property type="entry name" value="IRON-SULFUR DOMAIN CONTAINING PROTEIN"/>
    <property type="match status" value="1"/>
</dbReference>
<evidence type="ECO:0000256" key="4">
    <source>
        <dbReference type="ARBA" id="ARBA00023004"/>
    </source>
</evidence>
<accession>A0ABN6VJZ2</accession>
<dbReference type="InterPro" id="IPR050584">
    <property type="entry name" value="Cholesterol_7-desaturase"/>
</dbReference>
<geneLocation type="plasmid" evidence="7 8">
    <name>pSS37A-Re-1</name>
</geneLocation>
<feature type="domain" description="Rieske" evidence="6">
    <location>
        <begin position="26"/>
        <end position="129"/>
    </location>
</feature>
<dbReference type="PANTHER" id="PTHR21266:SF59">
    <property type="entry name" value="BLR4922 PROTEIN"/>
    <property type="match status" value="1"/>
</dbReference>
<keyword evidence="3" id="KW-0560">Oxidoreductase</keyword>
<protein>
    <recommendedName>
        <fullName evidence="6">Rieske domain-containing protein</fullName>
    </recommendedName>
</protein>
<evidence type="ECO:0000259" key="6">
    <source>
        <dbReference type="PROSITE" id="PS51296"/>
    </source>
</evidence>
<gene>
    <name evidence="7" type="ORF">SS37A_35880</name>
</gene>
<dbReference type="EMBL" id="AP027143">
    <property type="protein sequence ID" value="BDV36058.1"/>
    <property type="molecule type" value="Genomic_DNA"/>
</dbReference>
<organism evidence="7 8">
    <name type="scientific">Methylocystis iwaonis</name>
    <dbReference type="NCBI Taxonomy" id="2885079"/>
    <lineage>
        <taxon>Bacteria</taxon>
        <taxon>Pseudomonadati</taxon>
        <taxon>Pseudomonadota</taxon>
        <taxon>Alphaproteobacteria</taxon>
        <taxon>Hyphomicrobiales</taxon>
        <taxon>Methylocystaceae</taxon>
        <taxon>Methylocystis</taxon>
    </lineage>
</organism>
<evidence type="ECO:0000256" key="3">
    <source>
        <dbReference type="ARBA" id="ARBA00023002"/>
    </source>
</evidence>
<sequence>MSSLTDVDFEHTGPGCSAGVLLRRFWQPVFVSEELKVAHPVPLKILGEELTLYRGEDNVAHIVEGRCPHRGLVLSVGKVEGDSIRCRYHGWQFDASGQCVEQPFEPKCFSSKVRLRSYPVEEYFGLIWAYLGPDPAPPLPRWPGLERYGYFHVVEQRKWNYFHDLENTVDDVHQRWVHAEGIYQDAGNAGEIPASAARATDYGLMQYTSFPSGYLRKLALFMPNMLYFNSGAGVLRGFKSFLWNVPIDDVSHKMFFIFIATHLSPEEGRNVAEGVRAGLRYVETLPTVENVVDSVLSGRMRWEDVDSRPDLVLIEDGIVLKGQGVIPDRSKNRLGSSDAAIILLRKLYAREIARIERGEPPAVFSVPDESILSQIDEFQPEPA</sequence>
<keyword evidence="4" id="KW-0408">Iron</keyword>
<dbReference type="InterPro" id="IPR017941">
    <property type="entry name" value="Rieske_2Fe-2S"/>
</dbReference>
<evidence type="ECO:0000313" key="8">
    <source>
        <dbReference type="Proteomes" id="UP001317629"/>
    </source>
</evidence>
<name>A0ABN6VJZ2_9HYPH</name>
<keyword evidence="1" id="KW-0001">2Fe-2S</keyword>
<keyword evidence="7" id="KW-0614">Plasmid</keyword>
<evidence type="ECO:0000313" key="7">
    <source>
        <dbReference type="EMBL" id="BDV36058.1"/>
    </source>
</evidence>
<dbReference type="Pfam" id="PF00355">
    <property type="entry name" value="Rieske"/>
    <property type="match status" value="1"/>
</dbReference>
<dbReference type="Proteomes" id="UP001317629">
    <property type="component" value="Plasmid pSS37A-Re-1"/>
</dbReference>
<proteinExistence type="predicted"/>
<reference evidence="7 8" key="1">
    <citation type="journal article" date="2023" name="Int. J. Syst. Evol. Microbiol.">
        <title>Methylocystis iwaonis sp. nov., a type II methane-oxidizing bacterium from surface soil of a rice paddy field in Japan, and emended description of the genus Methylocystis (ex Whittenbury et al. 1970) Bowman et al. 1993.</title>
        <authorList>
            <person name="Kaise H."/>
            <person name="Sawadogo J.B."/>
            <person name="Alam M.S."/>
            <person name="Ueno C."/>
            <person name="Dianou D."/>
            <person name="Shinjo R."/>
            <person name="Asakawa S."/>
        </authorList>
    </citation>
    <scope>NUCLEOTIDE SEQUENCE [LARGE SCALE GENOMIC DNA]</scope>
    <source>
        <strain evidence="7 8">SS37A-Re</strain>
    </source>
</reference>
<evidence type="ECO:0000256" key="2">
    <source>
        <dbReference type="ARBA" id="ARBA00022723"/>
    </source>
</evidence>
<dbReference type="PROSITE" id="PS00570">
    <property type="entry name" value="RING_HYDROXYL_ALPHA"/>
    <property type="match status" value="1"/>
</dbReference>
<evidence type="ECO:0000256" key="1">
    <source>
        <dbReference type="ARBA" id="ARBA00022714"/>
    </source>
</evidence>
<dbReference type="InterPro" id="IPR036922">
    <property type="entry name" value="Rieske_2Fe-2S_sf"/>
</dbReference>
<keyword evidence="8" id="KW-1185">Reference proteome</keyword>
<dbReference type="Gene3D" id="2.102.10.10">
    <property type="entry name" value="Rieske [2Fe-2S] iron-sulphur domain"/>
    <property type="match status" value="1"/>
</dbReference>